<evidence type="ECO:0000256" key="2">
    <source>
        <dbReference type="SAM" id="Phobius"/>
    </source>
</evidence>
<feature type="transmembrane region" description="Helical" evidence="2">
    <location>
        <begin position="167"/>
        <end position="189"/>
    </location>
</feature>
<evidence type="ECO:0000256" key="1">
    <source>
        <dbReference type="SAM" id="MobiDB-lite"/>
    </source>
</evidence>
<dbReference type="OrthoDB" id="5426678at2759"/>
<feature type="region of interest" description="Disordered" evidence="1">
    <location>
        <begin position="436"/>
        <end position="489"/>
    </location>
</feature>
<reference evidence="4" key="1">
    <citation type="submission" date="2016-02" db="EMBL/GenBank/DDBJ databases">
        <title>Draft genome sequence of Microdochium bolleyi, a fungal endophyte of beachgrass.</title>
        <authorList>
            <consortium name="DOE Joint Genome Institute"/>
            <person name="David A.S."/>
            <person name="May G."/>
            <person name="Haridas S."/>
            <person name="Lim J."/>
            <person name="Wang M."/>
            <person name="Labutti K."/>
            <person name="Lipzen A."/>
            <person name="Barry K."/>
            <person name="Grigoriev I.V."/>
        </authorList>
    </citation>
    <scope>NUCLEOTIDE SEQUENCE [LARGE SCALE GENOMIC DNA]</scope>
    <source>
        <strain evidence="4">J235TASD1</strain>
    </source>
</reference>
<evidence type="ECO:0000313" key="4">
    <source>
        <dbReference type="Proteomes" id="UP000070501"/>
    </source>
</evidence>
<keyword evidence="2" id="KW-1133">Transmembrane helix</keyword>
<evidence type="ECO:0000313" key="3">
    <source>
        <dbReference type="EMBL" id="KXJ93362.1"/>
    </source>
</evidence>
<gene>
    <name evidence="3" type="ORF">Micbo1qcDRAFT_203443</name>
</gene>
<feature type="region of interest" description="Disordered" evidence="1">
    <location>
        <begin position="304"/>
        <end position="353"/>
    </location>
</feature>
<keyword evidence="2" id="KW-0812">Transmembrane</keyword>
<evidence type="ECO:0008006" key="5">
    <source>
        <dbReference type="Google" id="ProtNLM"/>
    </source>
</evidence>
<keyword evidence="2" id="KW-0472">Membrane</keyword>
<feature type="compositionally biased region" description="Low complexity" evidence="1">
    <location>
        <begin position="402"/>
        <end position="422"/>
    </location>
</feature>
<feature type="compositionally biased region" description="Polar residues" evidence="1">
    <location>
        <begin position="436"/>
        <end position="449"/>
    </location>
</feature>
<feature type="region of interest" description="Disordered" evidence="1">
    <location>
        <begin position="208"/>
        <end position="240"/>
    </location>
</feature>
<dbReference type="Proteomes" id="UP000070501">
    <property type="component" value="Unassembled WGS sequence"/>
</dbReference>
<feature type="compositionally biased region" description="Polar residues" evidence="1">
    <location>
        <begin position="378"/>
        <end position="400"/>
    </location>
</feature>
<proteinExistence type="predicted"/>
<accession>A0A136J894</accession>
<feature type="region of interest" description="Disordered" evidence="1">
    <location>
        <begin position="375"/>
        <end position="422"/>
    </location>
</feature>
<dbReference type="EMBL" id="KQ964248">
    <property type="protein sequence ID" value="KXJ93362.1"/>
    <property type="molecule type" value="Genomic_DNA"/>
</dbReference>
<dbReference type="AlphaFoldDB" id="A0A136J894"/>
<keyword evidence="4" id="KW-1185">Reference proteome</keyword>
<feature type="compositionally biased region" description="Low complexity" evidence="1">
    <location>
        <begin position="452"/>
        <end position="468"/>
    </location>
</feature>
<organism evidence="3 4">
    <name type="scientific">Microdochium bolleyi</name>
    <dbReference type="NCBI Taxonomy" id="196109"/>
    <lineage>
        <taxon>Eukaryota</taxon>
        <taxon>Fungi</taxon>
        <taxon>Dikarya</taxon>
        <taxon>Ascomycota</taxon>
        <taxon>Pezizomycotina</taxon>
        <taxon>Sordariomycetes</taxon>
        <taxon>Xylariomycetidae</taxon>
        <taxon>Xylariales</taxon>
        <taxon>Microdochiaceae</taxon>
        <taxon>Microdochium</taxon>
    </lineage>
</organism>
<sequence length="517" mass="54803">MNEEFSTKTAGIKYQNCMECLQTSNATSHNARYTIDVCLYGFRNESKRVSSPCDVGQSCKSLKTALLAGNLDSSRDIYEYCDSDGGSFAGNKPDSCTQCYSNTDATTYLSNFLVALKAGCKQRPHDGTILGLSNSVFSSTLVEITDPPQNTTPPARDGSSTAMTTGAIVGIAVGGALLLFGGIGLFFVYHRKQKRLYDSNVFIDSDYQDRGDRGRKSASPQPLLVAGGRSSTSTPESKMMGTSIYASRSVANLAEYELASKNYHYSTHSRNSSRGGHYLPSDLDKEMMLGTTKIKPMPTVSAIQVQGHSHSASEHVLSAAQRQQHRPRPSHPTYIPQAHSRQGSGAGISMAQQGPTTSSLYITTTATGVAASAIPQEPQHTGSQQQELDYQPSRWPSPSRNPYAASMSSSRPAPSAPTGAAANTTNPFIARIIAKTQQRSGTSASSGDQQEAPGGSAATATATGAAAAQRFPHGVPPPPPGSKAPDLAMPLVPRVRAPMTYVPPQITIEAASPVERA</sequence>
<dbReference type="InParanoid" id="A0A136J894"/>
<protein>
    <recommendedName>
        <fullName evidence="5">LPXTG-domain-containing protein</fullName>
    </recommendedName>
</protein>
<name>A0A136J894_9PEZI</name>